<name>A0A6A4HA60_9AGAR</name>
<organism evidence="2 3">
    <name type="scientific">Gymnopus androsaceus JB14</name>
    <dbReference type="NCBI Taxonomy" id="1447944"/>
    <lineage>
        <taxon>Eukaryota</taxon>
        <taxon>Fungi</taxon>
        <taxon>Dikarya</taxon>
        <taxon>Basidiomycota</taxon>
        <taxon>Agaricomycotina</taxon>
        <taxon>Agaricomycetes</taxon>
        <taxon>Agaricomycetidae</taxon>
        <taxon>Agaricales</taxon>
        <taxon>Marasmiineae</taxon>
        <taxon>Omphalotaceae</taxon>
        <taxon>Gymnopus</taxon>
    </lineage>
</organism>
<evidence type="ECO:0000259" key="1">
    <source>
        <dbReference type="Pfam" id="PF00005"/>
    </source>
</evidence>
<dbReference type="GO" id="GO:0016887">
    <property type="term" value="F:ATP hydrolysis activity"/>
    <property type="evidence" value="ECO:0007669"/>
    <property type="project" value="InterPro"/>
</dbReference>
<dbReference type="Proteomes" id="UP000799118">
    <property type="component" value="Unassembled WGS sequence"/>
</dbReference>
<evidence type="ECO:0000313" key="2">
    <source>
        <dbReference type="EMBL" id="KAE9394941.1"/>
    </source>
</evidence>
<dbReference type="InterPro" id="IPR003439">
    <property type="entry name" value="ABC_transporter-like_ATP-bd"/>
</dbReference>
<evidence type="ECO:0000313" key="3">
    <source>
        <dbReference type="Proteomes" id="UP000799118"/>
    </source>
</evidence>
<sequence length="118" mass="13326">MVRFHIWRISGPCIWECRLSVGTSASVSESHAYALKIVSFKIAKGQLCVILGQNGSGKSTILKCSWLDFTSRTRARFLLTARTFKRLHAFPAICKLLVRSFTDRREYHLGDPGHSDDP</sequence>
<dbReference type="InterPro" id="IPR027417">
    <property type="entry name" value="P-loop_NTPase"/>
</dbReference>
<keyword evidence="3" id="KW-1185">Reference proteome</keyword>
<accession>A0A6A4HA60</accession>
<feature type="domain" description="ABC transporter" evidence="1">
    <location>
        <begin position="35"/>
        <end position="64"/>
    </location>
</feature>
<dbReference type="SUPFAM" id="SSF52540">
    <property type="entry name" value="P-loop containing nucleoside triphosphate hydrolases"/>
    <property type="match status" value="1"/>
</dbReference>
<dbReference type="AlphaFoldDB" id="A0A6A4HA60"/>
<protein>
    <recommendedName>
        <fullName evidence="1">ABC transporter domain-containing protein</fullName>
    </recommendedName>
</protein>
<dbReference type="OrthoDB" id="6500128at2759"/>
<dbReference type="EMBL" id="ML769540">
    <property type="protein sequence ID" value="KAE9394941.1"/>
    <property type="molecule type" value="Genomic_DNA"/>
</dbReference>
<dbReference type="GO" id="GO:0005524">
    <property type="term" value="F:ATP binding"/>
    <property type="evidence" value="ECO:0007669"/>
    <property type="project" value="InterPro"/>
</dbReference>
<proteinExistence type="predicted"/>
<gene>
    <name evidence="2" type="ORF">BT96DRAFT_167265</name>
</gene>
<dbReference type="Pfam" id="PF00005">
    <property type="entry name" value="ABC_tran"/>
    <property type="match status" value="1"/>
</dbReference>
<dbReference type="Gene3D" id="3.40.50.300">
    <property type="entry name" value="P-loop containing nucleotide triphosphate hydrolases"/>
    <property type="match status" value="1"/>
</dbReference>
<reference evidence="2" key="1">
    <citation type="journal article" date="2019" name="Environ. Microbiol.">
        <title>Fungal ecological strategies reflected in gene transcription - a case study of two litter decomposers.</title>
        <authorList>
            <person name="Barbi F."/>
            <person name="Kohler A."/>
            <person name="Barry K."/>
            <person name="Baskaran P."/>
            <person name="Daum C."/>
            <person name="Fauchery L."/>
            <person name="Ihrmark K."/>
            <person name="Kuo A."/>
            <person name="LaButti K."/>
            <person name="Lipzen A."/>
            <person name="Morin E."/>
            <person name="Grigoriev I.V."/>
            <person name="Henrissat B."/>
            <person name="Lindahl B."/>
            <person name="Martin F."/>
        </authorList>
    </citation>
    <scope>NUCLEOTIDE SEQUENCE</scope>
    <source>
        <strain evidence="2">JB14</strain>
    </source>
</reference>